<dbReference type="OrthoDB" id="2129017at2759"/>
<evidence type="ECO:0000256" key="10">
    <source>
        <dbReference type="ARBA" id="ARBA00023136"/>
    </source>
</evidence>
<evidence type="ECO:0000256" key="4">
    <source>
        <dbReference type="ARBA" id="ARBA00022448"/>
    </source>
</evidence>
<evidence type="ECO:0000256" key="1">
    <source>
        <dbReference type="ARBA" id="ARBA00004477"/>
    </source>
</evidence>
<evidence type="ECO:0000256" key="6">
    <source>
        <dbReference type="ARBA" id="ARBA00022824"/>
    </source>
</evidence>
<keyword evidence="4" id="KW-0813">Transport</keyword>
<evidence type="ECO:0000256" key="3">
    <source>
        <dbReference type="ARBA" id="ARBA00021257"/>
    </source>
</evidence>
<dbReference type="PANTHER" id="PTHR12443:SF9">
    <property type="entry name" value="TRANSLOCATION PROTEIN SEC62"/>
    <property type="match status" value="1"/>
</dbReference>
<dbReference type="InterPro" id="IPR004728">
    <property type="entry name" value="Sec62"/>
</dbReference>
<keyword evidence="13" id="KW-1185">Reference proteome</keyword>
<accession>A0A1Y1V8A7</accession>
<evidence type="ECO:0000313" key="12">
    <source>
        <dbReference type="EMBL" id="ORX48923.1"/>
    </source>
</evidence>
<keyword evidence="7" id="KW-0653">Protein transport</keyword>
<organism evidence="12 13">
    <name type="scientific">Piromyces finnis</name>
    <dbReference type="NCBI Taxonomy" id="1754191"/>
    <lineage>
        <taxon>Eukaryota</taxon>
        <taxon>Fungi</taxon>
        <taxon>Fungi incertae sedis</taxon>
        <taxon>Chytridiomycota</taxon>
        <taxon>Chytridiomycota incertae sedis</taxon>
        <taxon>Neocallimastigomycetes</taxon>
        <taxon>Neocallimastigales</taxon>
        <taxon>Neocallimastigaceae</taxon>
        <taxon>Piromyces</taxon>
    </lineage>
</organism>
<reference evidence="12 13" key="1">
    <citation type="submission" date="2016-08" db="EMBL/GenBank/DDBJ databases">
        <title>Genomes of anaerobic fungi encode conserved fungal cellulosomes for biomass hydrolysis.</title>
        <authorList>
            <consortium name="DOE Joint Genome Institute"/>
            <person name="Haitjema C.H."/>
            <person name="Gilmore S.P."/>
            <person name="Henske J.K."/>
            <person name="Solomon K.V."/>
            <person name="De Groot R."/>
            <person name="Kuo A."/>
            <person name="Mondo S.J."/>
            <person name="Salamov A.A."/>
            <person name="Labutti K."/>
            <person name="Zhao Z."/>
            <person name="Chiniquy J."/>
            <person name="Barry K."/>
            <person name="Brewer H.M."/>
            <person name="Purvine S.O."/>
            <person name="Wright A.T."/>
            <person name="Boxma B."/>
            <person name="Van Alen T."/>
            <person name="Hackstein J.H."/>
            <person name="Baker S.E."/>
            <person name="Grigoriev I.V."/>
            <person name="O'Malley M.A."/>
        </authorList>
    </citation>
    <scope>NUCLEOTIDE SEQUENCE [LARGE SCALE GENOMIC DNA]</scope>
    <source>
        <strain evidence="13">finn</strain>
    </source>
</reference>
<dbReference type="Pfam" id="PF03839">
    <property type="entry name" value="Sec62"/>
    <property type="match status" value="1"/>
</dbReference>
<dbReference type="PANTHER" id="PTHR12443">
    <property type="entry name" value="TRANSLOCATION PROTEIN SEC62"/>
    <property type="match status" value="1"/>
</dbReference>
<evidence type="ECO:0000256" key="5">
    <source>
        <dbReference type="ARBA" id="ARBA00022692"/>
    </source>
</evidence>
<dbReference type="EMBL" id="MCFH01000025">
    <property type="protein sequence ID" value="ORX48923.1"/>
    <property type="molecule type" value="Genomic_DNA"/>
</dbReference>
<evidence type="ECO:0000256" key="11">
    <source>
        <dbReference type="SAM" id="Phobius"/>
    </source>
</evidence>
<protein>
    <recommendedName>
        <fullName evidence="3">Translocation protein SEC62</fullName>
    </recommendedName>
</protein>
<feature type="transmembrane region" description="Helical" evidence="11">
    <location>
        <begin position="140"/>
        <end position="161"/>
    </location>
</feature>
<keyword evidence="8 11" id="KW-1133">Transmembrane helix</keyword>
<name>A0A1Y1V8A7_9FUNG</name>
<comment type="subcellular location">
    <subcellularLocation>
        <location evidence="1">Endoplasmic reticulum membrane</location>
        <topology evidence="1">Multi-pass membrane protein</topology>
    </subcellularLocation>
</comment>
<keyword evidence="10 11" id="KW-0472">Membrane</keyword>
<keyword evidence="6" id="KW-0256">Endoplasmic reticulum</keyword>
<keyword evidence="9" id="KW-0811">Translocation</keyword>
<evidence type="ECO:0000256" key="2">
    <source>
        <dbReference type="ARBA" id="ARBA00010604"/>
    </source>
</evidence>
<comment type="similarity">
    <text evidence="2">Belongs to the SEC62 family.</text>
</comment>
<reference evidence="12 13" key="2">
    <citation type="submission" date="2016-08" db="EMBL/GenBank/DDBJ databases">
        <title>Pervasive Adenine N6-methylation of Active Genes in Fungi.</title>
        <authorList>
            <consortium name="DOE Joint Genome Institute"/>
            <person name="Mondo S.J."/>
            <person name="Dannebaum R.O."/>
            <person name="Kuo R.C."/>
            <person name="Labutti K."/>
            <person name="Haridas S."/>
            <person name="Kuo A."/>
            <person name="Salamov A."/>
            <person name="Ahrendt S.R."/>
            <person name="Lipzen A."/>
            <person name="Sullivan W."/>
            <person name="Andreopoulos W.B."/>
            <person name="Clum A."/>
            <person name="Lindquist E."/>
            <person name="Daum C."/>
            <person name="Ramamoorthy G.K."/>
            <person name="Gryganskyi A."/>
            <person name="Culley D."/>
            <person name="Magnuson J.K."/>
            <person name="James T.Y."/>
            <person name="O'Malley M.A."/>
            <person name="Stajich J.E."/>
            <person name="Spatafora J.W."/>
            <person name="Visel A."/>
            <person name="Grigoriev I.V."/>
        </authorList>
    </citation>
    <scope>NUCLEOTIDE SEQUENCE [LARGE SCALE GENOMIC DNA]</scope>
    <source>
        <strain evidence="13">finn</strain>
    </source>
</reference>
<dbReference type="GO" id="GO:0031204">
    <property type="term" value="P:post-translational protein targeting to membrane, translocation"/>
    <property type="evidence" value="ECO:0007669"/>
    <property type="project" value="TreeGrafter"/>
</dbReference>
<sequence length="247" mass="28803">MDYTKAPIELLEVSNYLQKIMQKNTGNLNGEKAIYFYGDIAKNSLLRFEYFSYVSSFDNENQNNDPNHRFLPAIECIEDAEKILNQLLENHLIQAVTVDTNTPKNTLPVITTKPENNNVFELDQYYVWNYVNTMENKVKIFLIACISVVFIVIASIFGSFYHRIYNSHDKKHHTMYDMVLALVETIAYIFGMGGLFLLIRFAVFQVTKIMWKDRGLMLLPDLFADCSFKERFIPVYQLSEAKLKKIE</sequence>
<proteinExistence type="inferred from homology"/>
<gene>
    <name evidence="12" type="ORF">BCR36DRAFT_354008</name>
</gene>
<dbReference type="GO" id="GO:0005789">
    <property type="term" value="C:endoplasmic reticulum membrane"/>
    <property type="evidence" value="ECO:0007669"/>
    <property type="project" value="UniProtKB-SubCell"/>
</dbReference>
<evidence type="ECO:0000313" key="13">
    <source>
        <dbReference type="Proteomes" id="UP000193719"/>
    </source>
</evidence>
<dbReference type="Proteomes" id="UP000193719">
    <property type="component" value="Unassembled WGS sequence"/>
</dbReference>
<evidence type="ECO:0000256" key="9">
    <source>
        <dbReference type="ARBA" id="ARBA00023010"/>
    </source>
</evidence>
<keyword evidence="5 11" id="KW-0812">Transmembrane</keyword>
<evidence type="ECO:0000256" key="8">
    <source>
        <dbReference type="ARBA" id="ARBA00022989"/>
    </source>
</evidence>
<dbReference type="STRING" id="1754191.A0A1Y1V8A7"/>
<comment type="caution">
    <text evidence="12">The sequence shown here is derived from an EMBL/GenBank/DDBJ whole genome shotgun (WGS) entry which is preliminary data.</text>
</comment>
<dbReference type="AlphaFoldDB" id="A0A1Y1V8A7"/>
<evidence type="ECO:0000256" key="7">
    <source>
        <dbReference type="ARBA" id="ARBA00022927"/>
    </source>
</evidence>
<feature type="transmembrane region" description="Helical" evidence="11">
    <location>
        <begin position="181"/>
        <end position="204"/>
    </location>
</feature>